<dbReference type="Pfam" id="PF00920">
    <property type="entry name" value="ILVD_EDD_N"/>
    <property type="match status" value="1"/>
</dbReference>
<feature type="domain" description="Dihydroxy-acid/6-phosphogluconate dehydratase C-terminal" evidence="17">
    <location>
        <begin position="366"/>
        <end position="555"/>
    </location>
</feature>
<dbReference type="GO" id="GO:0009097">
    <property type="term" value="P:isoleucine biosynthetic process"/>
    <property type="evidence" value="ECO:0007669"/>
    <property type="project" value="UniProtKB-UniRule"/>
</dbReference>
<comment type="catalytic activity">
    <reaction evidence="15">
        <text>(2R,3R)-2,3-dihydroxy-3-methylpentanoate = (S)-3-methyl-2-oxopentanoate + H2O</text>
        <dbReference type="Rhea" id="RHEA:27694"/>
        <dbReference type="ChEBI" id="CHEBI:15377"/>
        <dbReference type="ChEBI" id="CHEBI:35146"/>
        <dbReference type="ChEBI" id="CHEBI:49258"/>
        <dbReference type="EC" id="4.2.1.9"/>
    </reaction>
</comment>
<dbReference type="InterPro" id="IPR050165">
    <property type="entry name" value="DHAD_IlvD/Edd"/>
</dbReference>
<keyword evidence="9 15" id="KW-0456">Lyase</keyword>
<feature type="domain" description="Dihydroxy-acid/6-phosphogluconate dehydratase N-terminal" evidence="16">
    <location>
        <begin position="38"/>
        <end position="354"/>
    </location>
</feature>
<comment type="pathway">
    <text evidence="12 15">Amino-acid biosynthesis; L-valine biosynthesis; L-valine from pyruvate: step 3/4.</text>
</comment>
<evidence type="ECO:0000256" key="3">
    <source>
        <dbReference type="ARBA" id="ARBA00022605"/>
    </source>
</evidence>
<feature type="binding site" evidence="15">
    <location>
        <position position="53"/>
    </location>
    <ligand>
        <name>[2Fe-2S] cluster</name>
        <dbReference type="ChEBI" id="CHEBI:190135"/>
    </ligand>
</feature>
<evidence type="ECO:0000256" key="6">
    <source>
        <dbReference type="ARBA" id="ARBA00022842"/>
    </source>
</evidence>
<dbReference type="UniPathway" id="UPA00049">
    <property type="reaction ID" value="UER00061"/>
</dbReference>
<feature type="binding site" evidence="15">
    <location>
        <position position="85"/>
    </location>
    <ligand>
        <name>Mg(2+)</name>
        <dbReference type="ChEBI" id="CHEBI:18420"/>
    </ligand>
</feature>
<protein>
    <recommendedName>
        <fullName evidence="14 15">Dihydroxy-acid dehydratase</fullName>
        <shortName evidence="15">DAD</shortName>
        <ecNumber evidence="14 15">4.2.1.9</ecNumber>
    </recommendedName>
</protein>
<evidence type="ECO:0000256" key="12">
    <source>
        <dbReference type="ARBA" id="ARBA00029436"/>
    </source>
</evidence>
<dbReference type="GO" id="GO:0009099">
    <property type="term" value="P:L-valine biosynthetic process"/>
    <property type="evidence" value="ECO:0007669"/>
    <property type="project" value="UniProtKB-UniRule"/>
</dbReference>
<evidence type="ECO:0000256" key="5">
    <source>
        <dbReference type="ARBA" id="ARBA00022723"/>
    </source>
</evidence>
<evidence type="ECO:0000256" key="14">
    <source>
        <dbReference type="ARBA" id="ARBA00029490"/>
    </source>
</evidence>
<dbReference type="NCBIfam" id="NF002068">
    <property type="entry name" value="PRK00911.1"/>
    <property type="match status" value="1"/>
</dbReference>
<keyword evidence="7 15" id="KW-0408">Iron</keyword>
<dbReference type="SUPFAM" id="SSF143975">
    <property type="entry name" value="IlvD/EDD N-terminal domain-like"/>
    <property type="match status" value="1"/>
</dbReference>
<evidence type="ECO:0000313" key="18">
    <source>
        <dbReference type="EMBL" id="CAA9488726.1"/>
    </source>
</evidence>
<dbReference type="GO" id="GO:0004160">
    <property type="term" value="F:dihydroxy-acid dehydratase activity"/>
    <property type="evidence" value="ECO:0007669"/>
    <property type="project" value="UniProtKB-UniRule"/>
</dbReference>
<comment type="pathway">
    <text evidence="13 15">Amino-acid biosynthesis; L-isoleucine biosynthesis; L-isoleucine from 2-oxobutanoate: step 3/4.</text>
</comment>
<gene>
    <name evidence="15" type="primary">ilvD</name>
    <name evidence="18" type="ORF">AVDCRST_MAG25-3236</name>
</gene>
<feature type="binding site" evidence="15">
    <location>
        <position position="448"/>
    </location>
    <ligand>
        <name>Mg(2+)</name>
        <dbReference type="ChEBI" id="CHEBI:18420"/>
    </ligand>
</feature>
<dbReference type="HAMAP" id="MF_00012">
    <property type="entry name" value="IlvD"/>
    <property type="match status" value="1"/>
</dbReference>
<evidence type="ECO:0000256" key="8">
    <source>
        <dbReference type="ARBA" id="ARBA00023014"/>
    </source>
</evidence>
<dbReference type="UniPathway" id="UPA00047">
    <property type="reaction ID" value="UER00057"/>
</dbReference>
<dbReference type="Pfam" id="PF24877">
    <property type="entry name" value="ILV_EDD_C"/>
    <property type="match status" value="1"/>
</dbReference>
<feature type="active site" description="Proton acceptor" evidence="15">
    <location>
        <position position="474"/>
    </location>
</feature>
<evidence type="ECO:0000256" key="4">
    <source>
        <dbReference type="ARBA" id="ARBA00022714"/>
    </source>
</evidence>
<dbReference type="GO" id="GO:0000287">
    <property type="term" value="F:magnesium ion binding"/>
    <property type="evidence" value="ECO:0007669"/>
    <property type="project" value="UniProtKB-UniRule"/>
</dbReference>
<reference evidence="18" key="1">
    <citation type="submission" date="2020-02" db="EMBL/GenBank/DDBJ databases">
        <authorList>
            <person name="Meier V. D."/>
        </authorList>
    </citation>
    <scope>NUCLEOTIDE SEQUENCE</scope>
    <source>
        <strain evidence="18">AVDCRST_MAG25</strain>
    </source>
</reference>
<dbReference type="AlphaFoldDB" id="A0A6J4S3E2"/>
<dbReference type="InterPro" id="IPR020558">
    <property type="entry name" value="DiOHA_6PGluconate_deHydtase_CS"/>
</dbReference>
<evidence type="ECO:0000259" key="16">
    <source>
        <dbReference type="Pfam" id="PF00920"/>
    </source>
</evidence>
<keyword evidence="4 15" id="KW-0001">2Fe-2S</keyword>
<comment type="cofactor">
    <cofactor evidence="1 15">
        <name>Mg(2+)</name>
        <dbReference type="ChEBI" id="CHEBI:18420"/>
    </cofactor>
</comment>
<proteinExistence type="inferred from homology"/>
<dbReference type="FunFam" id="3.50.30.80:FF:000001">
    <property type="entry name" value="Dihydroxy-acid dehydratase"/>
    <property type="match status" value="1"/>
</dbReference>
<dbReference type="PROSITE" id="PS00886">
    <property type="entry name" value="ILVD_EDD_1"/>
    <property type="match status" value="1"/>
</dbReference>
<dbReference type="GO" id="GO:0051537">
    <property type="term" value="F:2 iron, 2 sulfur cluster binding"/>
    <property type="evidence" value="ECO:0007669"/>
    <property type="project" value="UniProtKB-UniRule"/>
</dbReference>
<evidence type="ECO:0000256" key="9">
    <source>
        <dbReference type="ARBA" id="ARBA00023239"/>
    </source>
</evidence>
<keyword evidence="10 15" id="KW-0100">Branched-chain amino acid biosynthesis</keyword>
<dbReference type="Gene3D" id="3.50.30.80">
    <property type="entry name" value="IlvD/EDD C-terminal domain-like"/>
    <property type="match status" value="1"/>
</dbReference>
<evidence type="ECO:0000256" key="10">
    <source>
        <dbReference type="ARBA" id="ARBA00023304"/>
    </source>
</evidence>
<keyword evidence="8 15" id="KW-0411">Iron-sulfur</keyword>
<dbReference type="EC" id="4.2.1.9" evidence="14 15"/>
<dbReference type="InterPro" id="IPR042096">
    <property type="entry name" value="Dihydro-acid_dehy_C"/>
</dbReference>
<evidence type="ECO:0000256" key="11">
    <source>
        <dbReference type="ARBA" id="ARBA00029304"/>
    </source>
</evidence>
<feature type="modified residue" description="N6-carboxylysine" evidence="15">
    <location>
        <position position="128"/>
    </location>
</feature>
<dbReference type="InterPro" id="IPR004404">
    <property type="entry name" value="DihydroxyA_deHydtase"/>
</dbReference>
<name>A0A6J4S3E2_9ACTN</name>
<dbReference type="PANTHER" id="PTHR21000">
    <property type="entry name" value="DIHYDROXY-ACID DEHYDRATASE DAD"/>
    <property type="match status" value="1"/>
</dbReference>
<evidence type="ECO:0000259" key="17">
    <source>
        <dbReference type="Pfam" id="PF24877"/>
    </source>
</evidence>
<sequence>MEKTDLRHKSRALLEGRDRAPARSMLKAIGFDDEALSKPIIGVAHTWIETMPCNFNQRRLAERVKEGIREAGGTPMELNTIAISDGVTMGTEGMKASLVSREVIADSIELVGRGHMFDAMVCIVGCDKTLPGAAMALVRLGIPGFIVYGGSIDPGRYKGQDITIQEVFEAVGAHAAGRISDGELKEVEESACPGAGACGGQFTANTMAMVLEFLGLSPMGSASPPANDPRKDETCVEAGRLVMEMLGRGVTTKDILTKTSFENAIAAGAATGGSTNLVLHLLAIAREAGIELDIDDFDRVSEKTPIIADMKPGGRYTAVALDKAGGSRLLGRRMVEAGLVDGEALTPTGRTIAEEVEGAEETPGQEVVVPVDSPLKETGGLVILKGNIAPEGCVVKVAGYTRLRHEGPARVFDSEEEAMDAAQNGRIVEGDIVVIRYEGPKGGPGMREMLGVTAALVGQGLGEHVALLTDGRFSGATRGLMAGHVAPEAAHRGPIAALKEGDRITFDVTNRTLSVDLSDEEIEERLKDWTDPLPRYETGVFAKYAALVGSASEGAVTRPGSNGATG</sequence>
<dbReference type="NCBIfam" id="TIGR00110">
    <property type="entry name" value="ilvD"/>
    <property type="match status" value="1"/>
</dbReference>
<evidence type="ECO:0000256" key="7">
    <source>
        <dbReference type="ARBA" id="ARBA00023004"/>
    </source>
</evidence>
<comment type="function">
    <text evidence="15">Functions in the biosynthesis of branched-chain amino acids. Catalyzes the dehydration of (2R,3R)-2,3-dihydroxy-3-methylpentanoate (2,3-dihydroxy-3-methylvalerate) into 2-oxo-3-methylpentanoate (2-oxo-3-methylvalerate) and of (2R)-2,3-dihydroxy-3-methylbutanoate (2,3-dihydroxyisovalerate) into 2-oxo-3-methylbutanoate (2-oxoisovalerate), the penultimate precursor to L-isoleucine and L-valine, respectively.</text>
</comment>
<dbReference type="PANTHER" id="PTHR21000:SF5">
    <property type="entry name" value="DIHYDROXY-ACID DEHYDRATASE, MITOCHONDRIAL"/>
    <property type="match status" value="1"/>
</dbReference>
<comment type="catalytic activity">
    <reaction evidence="11">
        <text>(2R)-2,3-dihydroxy-3-methylbutanoate = 3-methyl-2-oxobutanoate + H2O</text>
        <dbReference type="Rhea" id="RHEA:24809"/>
        <dbReference type="ChEBI" id="CHEBI:11851"/>
        <dbReference type="ChEBI" id="CHEBI:15377"/>
        <dbReference type="ChEBI" id="CHEBI:49072"/>
        <dbReference type="EC" id="4.2.1.9"/>
    </reaction>
    <physiologicalReaction direction="left-to-right" evidence="11">
        <dbReference type="Rhea" id="RHEA:24810"/>
    </physiologicalReaction>
</comment>
<evidence type="ECO:0000256" key="13">
    <source>
        <dbReference type="ARBA" id="ARBA00029437"/>
    </source>
</evidence>
<feature type="binding site" evidence="15">
    <location>
        <position position="127"/>
    </location>
    <ligand>
        <name>Mg(2+)</name>
        <dbReference type="ChEBI" id="CHEBI:18420"/>
    </ligand>
</feature>
<keyword evidence="6 15" id="KW-0460">Magnesium</keyword>
<comment type="caution">
    <text evidence="15">Lacks conserved residue(s) required for the propagation of feature annotation.</text>
</comment>
<keyword evidence="3 15" id="KW-0028">Amino-acid biosynthesis</keyword>
<accession>A0A6J4S3E2</accession>
<keyword evidence="5 15" id="KW-0479">Metal-binding</keyword>
<evidence type="ECO:0000256" key="2">
    <source>
        <dbReference type="ARBA" id="ARBA00006486"/>
    </source>
</evidence>
<dbReference type="PROSITE" id="PS00887">
    <property type="entry name" value="ILVD_EDD_2"/>
    <property type="match status" value="1"/>
</dbReference>
<feature type="binding site" description="via carbamate group" evidence="15">
    <location>
        <position position="128"/>
    </location>
    <ligand>
        <name>Mg(2+)</name>
        <dbReference type="ChEBI" id="CHEBI:18420"/>
    </ligand>
</feature>
<evidence type="ECO:0000256" key="15">
    <source>
        <dbReference type="HAMAP-Rule" id="MF_00012"/>
    </source>
</evidence>
<dbReference type="InterPro" id="IPR037237">
    <property type="entry name" value="IlvD/EDD_N"/>
</dbReference>
<comment type="similarity">
    <text evidence="2 15">Belongs to the IlvD/Edd family.</text>
</comment>
<comment type="subunit">
    <text evidence="15">Homodimer.</text>
</comment>
<dbReference type="SUPFAM" id="SSF52016">
    <property type="entry name" value="LeuD/IlvD-like"/>
    <property type="match status" value="1"/>
</dbReference>
<dbReference type="InterPro" id="IPR000581">
    <property type="entry name" value="ILV_EDD_N"/>
</dbReference>
<comment type="cofactor">
    <cofactor evidence="15">
        <name>[2Fe-2S] cluster</name>
        <dbReference type="ChEBI" id="CHEBI:190135"/>
    </cofactor>
    <text evidence="15">Binds 1 [2Fe-2S] cluster per subunit. This cluster acts as a Lewis acid cofactor.</text>
</comment>
<evidence type="ECO:0000256" key="1">
    <source>
        <dbReference type="ARBA" id="ARBA00001946"/>
    </source>
</evidence>
<dbReference type="InterPro" id="IPR056740">
    <property type="entry name" value="ILV_EDD_C"/>
</dbReference>
<organism evidence="18">
    <name type="scientific">uncultured Rubrobacteraceae bacterium</name>
    <dbReference type="NCBI Taxonomy" id="349277"/>
    <lineage>
        <taxon>Bacteria</taxon>
        <taxon>Bacillati</taxon>
        <taxon>Actinomycetota</taxon>
        <taxon>Rubrobacteria</taxon>
        <taxon>Rubrobacterales</taxon>
        <taxon>Rubrobacteraceae</taxon>
        <taxon>environmental samples</taxon>
    </lineage>
</organism>
<dbReference type="EMBL" id="CADCVI010000217">
    <property type="protein sequence ID" value="CAA9488726.1"/>
    <property type="molecule type" value="Genomic_DNA"/>
</dbReference>